<organism evidence="3 4">
    <name type="scientific">Dissostichus mawsoni</name>
    <name type="common">Antarctic cod</name>
    <dbReference type="NCBI Taxonomy" id="36200"/>
    <lineage>
        <taxon>Eukaryota</taxon>
        <taxon>Metazoa</taxon>
        <taxon>Chordata</taxon>
        <taxon>Craniata</taxon>
        <taxon>Vertebrata</taxon>
        <taxon>Euteleostomi</taxon>
        <taxon>Actinopterygii</taxon>
        <taxon>Neopterygii</taxon>
        <taxon>Teleostei</taxon>
        <taxon>Neoteleostei</taxon>
        <taxon>Acanthomorphata</taxon>
        <taxon>Eupercaria</taxon>
        <taxon>Perciformes</taxon>
        <taxon>Notothenioidei</taxon>
        <taxon>Nototheniidae</taxon>
        <taxon>Dissostichus</taxon>
    </lineage>
</organism>
<feature type="compositionally biased region" description="Basic and acidic residues" evidence="2">
    <location>
        <begin position="527"/>
        <end position="550"/>
    </location>
</feature>
<evidence type="ECO:0000256" key="1">
    <source>
        <dbReference type="ARBA" id="ARBA00023157"/>
    </source>
</evidence>
<name>A0A7J5YRM3_DISMA</name>
<dbReference type="GO" id="GO:0070492">
    <property type="term" value="F:oligosaccharide binding"/>
    <property type="evidence" value="ECO:0007669"/>
    <property type="project" value="TreeGrafter"/>
</dbReference>
<dbReference type="InterPro" id="IPR036056">
    <property type="entry name" value="Fibrinogen-like_C"/>
</dbReference>
<dbReference type="EMBL" id="JAAKFY010000009">
    <property type="protein sequence ID" value="KAF3852105.1"/>
    <property type="molecule type" value="Genomic_DNA"/>
</dbReference>
<protein>
    <submittedName>
        <fullName evidence="3">Uncharacterized protein</fullName>
    </submittedName>
</protein>
<gene>
    <name evidence="3" type="ORF">F7725_005460</name>
</gene>
<proteinExistence type="predicted"/>
<keyword evidence="1" id="KW-1015">Disulfide bond</keyword>
<keyword evidence="4" id="KW-1185">Reference proteome</keyword>
<dbReference type="PANTHER" id="PTHR16146">
    <property type="entry name" value="INTELECTIN"/>
    <property type="match status" value="1"/>
</dbReference>
<dbReference type="OrthoDB" id="5971203at2759"/>
<accession>A0A7J5YRM3</accession>
<dbReference type="SUPFAM" id="SSF56496">
    <property type="entry name" value="Fibrinogen C-terminal domain-like"/>
    <property type="match status" value="1"/>
</dbReference>
<dbReference type="Proteomes" id="UP000518266">
    <property type="component" value="Unassembled WGS sequence"/>
</dbReference>
<feature type="region of interest" description="Disordered" evidence="2">
    <location>
        <begin position="527"/>
        <end position="574"/>
    </location>
</feature>
<feature type="compositionally biased region" description="Low complexity" evidence="2">
    <location>
        <begin position="563"/>
        <end position="574"/>
    </location>
</feature>
<dbReference type="PANTHER" id="PTHR16146:SF46">
    <property type="entry name" value="INTELECTIN-1A-RELATED"/>
    <property type="match status" value="1"/>
</dbReference>
<evidence type="ECO:0000313" key="3">
    <source>
        <dbReference type="EMBL" id="KAF3852105.1"/>
    </source>
</evidence>
<comment type="caution">
    <text evidence="3">The sequence shown here is derived from an EMBL/GenBank/DDBJ whole genome shotgun (WGS) entry which is preliminary data.</text>
</comment>
<evidence type="ECO:0000256" key="2">
    <source>
        <dbReference type="SAM" id="MobiDB-lite"/>
    </source>
</evidence>
<evidence type="ECO:0000313" key="4">
    <source>
        <dbReference type="Proteomes" id="UP000518266"/>
    </source>
</evidence>
<reference evidence="3 4" key="1">
    <citation type="submission" date="2020-03" db="EMBL/GenBank/DDBJ databases">
        <title>Dissostichus mawsoni Genome sequencing and assembly.</title>
        <authorList>
            <person name="Park H."/>
        </authorList>
    </citation>
    <scope>NUCLEOTIDE SEQUENCE [LARGE SCALE GENOMIC DNA]</scope>
    <source>
        <strain evidence="3">DM0001</strain>
        <tissue evidence="3">Muscle</tissue>
    </source>
</reference>
<dbReference type="AlphaFoldDB" id="A0A7J5YRM3"/>
<dbReference type="GO" id="GO:0005615">
    <property type="term" value="C:extracellular space"/>
    <property type="evidence" value="ECO:0007669"/>
    <property type="project" value="TreeGrafter"/>
</dbReference>
<sequence>MNVQPWLSAPGSSRSVDTTLKCESQPIFTLLLSVNTASVTHTVASVCLQYCIGGGGYFYTDQLEDASLAASTLQIEDEEPTHTEAIRDDEMSQNLTRTNFEQLEKLSNRSRYVARSCKEIQDRYNEHEAGGGWTLVASVHENSIYGRCTVGDRWSSQQGNNANLPDGDGNWSNRNTFGAAEGATSDDFKNPGYYEIRAEDMSVWHVPNNFPLEHWNLAAILRYHTETTSSACMEETSFRCSRYNVDSPGNRGPAIPIVYDHGDKESTKMLYGPNPRGEFEPGFITFRAINNERAAMVLLRGQAETPGPENMTLLALHTMCTLNPKGSCSGSSSLGRWSRCHHSCRGVVSSSLSVMSPGPVQRAMPGSFSVVSLGRPLGSVLRPLLLQRTTVSRQEHSAGHLSNGEQLFSLLPDQRWMDRRKDGKVLGSYILDGDLLQEIRILAARVTRDDAFPSEPITEPGQCAEATESLQHAVVYVLQSVGGQDQLIDPGGSFKCPLLYVSDTLRQLFEDPCRLEHSEFIVVQTPKNREEKRWSETKRENNRTNGDRRGGGRRSSPPWCPHSGTSLGRPSRRSSPLQAYCGNLQYLITITITTSPSALIVQESNPSVY</sequence>